<dbReference type="PANTHER" id="PTHR33321">
    <property type="match status" value="1"/>
</dbReference>
<feature type="compositionally biased region" description="Basic and acidic residues" evidence="1">
    <location>
        <begin position="191"/>
        <end position="200"/>
    </location>
</feature>
<dbReference type="VEuPathDB" id="FungiDB:EMCG_08812"/>
<evidence type="ECO:0000313" key="3">
    <source>
        <dbReference type="Proteomes" id="UP000034164"/>
    </source>
</evidence>
<evidence type="ECO:0000313" key="2">
    <source>
        <dbReference type="EMBL" id="KKZ65296.1"/>
    </source>
</evidence>
<protein>
    <recommendedName>
        <fullName evidence="4">PBSP domain-containing protein</fullName>
    </recommendedName>
</protein>
<accession>A0A0G2JA86</accession>
<feature type="compositionally biased region" description="Basic residues" evidence="1">
    <location>
        <begin position="201"/>
        <end position="212"/>
    </location>
</feature>
<dbReference type="AlphaFoldDB" id="A0A0G2JA86"/>
<sequence length="358" mass="39532">MSTPSSSPAQLTPSSSPIRCNHTNKVVNVDSNDDDTTSRPKTPHSPPQPTPKLRLHLQDLTHPATKAFINLISDPNAAINTALDKIVTYLYTSPPECDQTRSKSSSSNAHPIYPHFSPSIPETRSVTFIIRDISGVAYTTGTDLDPDHKEIHFSLSYISTVSSSFADATRELLGVITHELVHCYQHTRPHPAAEEQEKENKKKNKKKKKPKKGKPEPPIPSPPSGLIEGIADFVRLKAGLVPPHWKRPMSKAERGGGWDQGYQVTAFFLEWIEDVKVGEGAVGMLNDRLLRIGYVGESDGDGDGEKREQEGTVVMRDGEDPVQCGFWRGLFGAEVLELWEEYGVYLDSLKTNQTINAG</sequence>
<dbReference type="Proteomes" id="UP000034164">
    <property type="component" value="Unassembled WGS sequence"/>
</dbReference>
<reference evidence="3" key="1">
    <citation type="journal article" date="2015" name="PLoS Genet.">
        <title>The dynamic genome and transcriptome of the human fungal pathogen Blastomyces and close relative Emmonsia.</title>
        <authorList>
            <person name="Munoz J.F."/>
            <person name="Gauthier G.M."/>
            <person name="Desjardins C.A."/>
            <person name="Gallo J.E."/>
            <person name="Holder J."/>
            <person name="Sullivan T.D."/>
            <person name="Marty A.J."/>
            <person name="Carmen J.C."/>
            <person name="Chen Z."/>
            <person name="Ding L."/>
            <person name="Gujja S."/>
            <person name="Magrini V."/>
            <person name="Misas E."/>
            <person name="Mitreva M."/>
            <person name="Priest M."/>
            <person name="Saif S."/>
            <person name="Whiston E.A."/>
            <person name="Young S."/>
            <person name="Zeng Q."/>
            <person name="Goldman W.E."/>
            <person name="Mardis E.R."/>
            <person name="Taylor J.W."/>
            <person name="McEwen J.G."/>
            <person name="Clay O.K."/>
            <person name="Klein B.S."/>
            <person name="Cuomo C.A."/>
        </authorList>
    </citation>
    <scope>NUCLEOTIDE SEQUENCE [LARGE SCALE GENOMIC DNA]</scope>
    <source>
        <strain evidence="3">UAMH 3008</strain>
    </source>
</reference>
<proteinExistence type="predicted"/>
<evidence type="ECO:0008006" key="4">
    <source>
        <dbReference type="Google" id="ProtNLM"/>
    </source>
</evidence>
<gene>
    <name evidence="2" type="ORF">EMCG_08812</name>
</gene>
<feature type="region of interest" description="Disordered" evidence="1">
    <location>
        <begin position="188"/>
        <end position="225"/>
    </location>
</feature>
<dbReference type="PANTHER" id="PTHR33321:SF12">
    <property type="entry name" value="PLANT BASIC SECRETORY PROTEIN (BSP) FAMILY PROTEIN"/>
    <property type="match status" value="1"/>
</dbReference>
<feature type="region of interest" description="Disordered" evidence="1">
    <location>
        <begin position="1"/>
        <end position="53"/>
    </location>
</feature>
<dbReference type="Pfam" id="PF04450">
    <property type="entry name" value="BSP"/>
    <property type="match status" value="1"/>
</dbReference>
<comment type="caution">
    <text evidence="2">The sequence shown here is derived from an EMBL/GenBank/DDBJ whole genome shotgun (WGS) entry which is preliminary data.</text>
</comment>
<dbReference type="EMBL" id="LCZI01000671">
    <property type="protein sequence ID" value="KKZ65296.1"/>
    <property type="molecule type" value="Genomic_DNA"/>
</dbReference>
<organism evidence="2 3">
    <name type="scientific">[Emmonsia] crescens</name>
    <dbReference type="NCBI Taxonomy" id="73230"/>
    <lineage>
        <taxon>Eukaryota</taxon>
        <taxon>Fungi</taxon>
        <taxon>Dikarya</taxon>
        <taxon>Ascomycota</taxon>
        <taxon>Pezizomycotina</taxon>
        <taxon>Eurotiomycetes</taxon>
        <taxon>Eurotiomycetidae</taxon>
        <taxon>Onygenales</taxon>
        <taxon>Ajellomycetaceae</taxon>
        <taxon>Emergomyces</taxon>
    </lineage>
</organism>
<evidence type="ECO:0000256" key="1">
    <source>
        <dbReference type="SAM" id="MobiDB-lite"/>
    </source>
</evidence>
<name>A0A0G2JA86_9EURO</name>
<dbReference type="InterPro" id="IPR007541">
    <property type="entry name" value="Uncharacterised_BSP"/>
</dbReference>
<feature type="compositionally biased region" description="Low complexity" evidence="1">
    <location>
        <begin position="1"/>
        <end position="30"/>
    </location>
</feature>
<dbReference type="OrthoDB" id="891726at2759"/>